<dbReference type="EMBL" id="JASGXD010000005">
    <property type="protein sequence ID" value="KAK6005791.1"/>
    <property type="molecule type" value="Genomic_DNA"/>
</dbReference>
<proteinExistence type="predicted"/>
<evidence type="ECO:0000313" key="3">
    <source>
        <dbReference type="Proteomes" id="UP001341245"/>
    </source>
</evidence>
<reference evidence="2 3" key="1">
    <citation type="submission" date="2023-11" db="EMBL/GenBank/DDBJ databases">
        <title>Draft genome sequence and annotation of the polyextremotolerant black yeast-like fungus Aureobasidium pullulans NRRL 62042.</title>
        <authorList>
            <person name="Dielentheis-Frenken M.R.E."/>
            <person name="Wibberg D."/>
            <person name="Blank L.M."/>
            <person name="Tiso T."/>
        </authorList>
    </citation>
    <scope>NUCLEOTIDE SEQUENCE [LARGE SCALE GENOMIC DNA]</scope>
    <source>
        <strain evidence="2 3">NRRL 62042</strain>
    </source>
</reference>
<protein>
    <recommendedName>
        <fullName evidence="4">Concanavalin A-like lectin/glucanase</fullName>
    </recommendedName>
</protein>
<evidence type="ECO:0000313" key="2">
    <source>
        <dbReference type="EMBL" id="KAK6005791.1"/>
    </source>
</evidence>
<evidence type="ECO:0008006" key="4">
    <source>
        <dbReference type="Google" id="ProtNLM"/>
    </source>
</evidence>
<feature type="signal peptide" evidence="1">
    <location>
        <begin position="1"/>
        <end position="21"/>
    </location>
</feature>
<sequence length="175" mass="19261">MITFAGLFTLLVLSGIPIVAGQLTVQSDWVFPQSPDYSTILSMGSSVTFKWTTNLKNQFATYLPNGNVSHVDIWVTGATISKGYHKLAANFDVTSTQSFQWTVMVPSSELADEADWSSISDCGQYEERNGFVVIVGELIDFIVIDIDVNIIIVILVKLSDFNDLGQLDNFTYTSG</sequence>
<dbReference type="Proteomes" id="UP001341245">
    <property type="component" value="Unassembled WGS sequence"/>
</dbReference>
<feature type="chain" id="PRO_5045515101" description="Concanavalin A-like lectin/glucanase" evidence="1">
    <location>
        <begin position="22"/>
        <end position="175"/>
    </location>
</feature>
<accession>A0ABR0TMX5</accession>
<name>A0ABR0TMX5_AURPU</name>
<organism evidence="2 3">
    <name type="scientific">Aureobasidium pullulans</name>
    <name type="common">Black yeast</name>
    <name type="synonym">Pullularia pullulans</name>
    <dbReference type="NCBI Taxonomy" id="5580"/>
    <lineage>
        <taxon>Eukaryota</taxon>
        <taxon>Fungi</taxon>
        <taxon>Dikarya</taxon>
        <taxon>Ascomycota</taxon>
        <taxon>Pezizomycotina</taxon>
        <taxon>Dothideomycetes</taxon>
        <taxon>Dothideomycetidae</taxon>
        <taxon>Dothideales</taxon>
        <taxon>Saccotheciaceae</taxon>
        <taxon>Aureobasidium</taxon>
    </lineage>
</organism>
<gene>
    <name evidence="2" type="ORF">QM012_007433</name>
</gene>
<keyword evidence="1" id="KW-0732">Signal</keyword>
<comment type="caution">
    <text evidence="2">The sequence shown here is derived from an EMBL/GenBank/DDBJ whole genome shotgun (WGS) entry which is preliminary data.</text>
</comment>
<keyword evidence="3" id="KW-1185">Reference proteome</keyword>
<evidence type="ECO:0000256" key="1">
    <source>
        <dbReference type="SAM" id="SignalP"/>
    </source>
</evidence>